<comment type="catalytic activity">
    <reaction evidence="8 9 10">
        <text>2-[(2R,5Z)-2-carboxy-4-methylthiazol-5(2H)-ylidene]ethyl phosphate + 4-amino-2-methyl-5-(diphosphooxymethyl)pyrimidine + 2 H(+) = thiamine phosphate + CO2 + diphosphate</text>
        <dbReference type="Rhea" id="RHEA:47844"/>
        <dbReference type="ChEBI" id="CHEBI:15378"/>
        <dbReference type="ChEBI" id="CHEBI:16526"/>
        <dbReference type="ChEBI" id="CHEBI:33019"/>
        <dbReference type="ChEBI" id="CHEBI:37575"/>
        <dbReference type="ChEBI" id="CHEBI:57841"/>
        <dbReference type="ChEBI" id="CHEBI:62899"/>
        <dbReference type="EC" id="2.5.1.3"/>
    </reaction>
</comment>
<protein>
    <recommendedName>
        <fullName evidence="9">Thiamine-phosphate synthase</fullName>
        <shortName evidence="9">TP synthase</shortName>
        <shortName evidence="9">TPS</shortName>
        <ecNumber evidence="9">2.5.1.3</ecNumber>
    </recommendedName>
    <alternativeName>
        <fullName evidence="9">Thiamine-phosphate pyrophosphorylase</fullName>
        <shortName evidence="9">TMP pyrophosphorylase</shortName>
        <shortName evidence="9">TMP-PPase</shortName>
    </alternativeName>
</protein>
<dbReference type="CDD" id="cd00564">
    <property type="entry name" value="TMP_TenI"/>
    <property type="match status" value="1"/>
</dbReference>
<feature type="binding site" evidence="9">
    <location>
        <position position="62"/>
    </location>
    <ligand>
        <name>4-amino-2-methyl-5-(diphosphooxymethyl)pyrimidine</name>
        <dbReference type="ChEBI" id="CHEBI:57841"/>
    </ligand>
</feature>
<dbReference type="NCBIfam" id="TIGR00693">
    <property type="entry name" value="thiE"/>
    <property type="match status" value="1"/>
</dbReference>
<evidence type="ECO:0000256" key="2">
    <source>
        <dbReference type="ARBA" id="ARBA00022679"/>
    </source>
</evidence>
<keyword evidence="14" id="KW-1185">Reference proteome</keyword>
<dbReference type="Pfam" id="PF02581">
    <property type="entry name" value="TMP-TENI"/>
    <property type="match status" value="1"/>
</dbReference>
<evidence type="ECO:0000256" key="11">
    <source>
        <dbReference type="RuleBase" id="RU004253"/>
    </source>
</evidence>
<feature type="binding site" evidence="9">
    <location>
        <position position="82"/>
    </location>
    <ligand>
        <name>Mg(2+)</name>
        <dbReference type="ChEBI" id="CHEBI:18420"/>
    </ligand>
</feature>
<sequence>MGSQNSAAKDPLSTLEEALEGGITHFQLREKGKGALTGTALRDFALRCQQLCQSYSVPFIINDDIELAWNIGADGVHVGQDDETASQVRQLIGDNKVLGVSVHSVDEARLAIQDGADYVGMGPVFGTTSKTDAKKPAGVEEIIAVKREFPQLPIVGIGGITPENANQVWKAGVSGLAVISAIANAIDIAKQVEAFQLSCKEGIGR</sequence>
<comment type="cofactor">
    <cofactor evidence="9">
        <name>Mg(2+)</name>
        <dbReference type="ChEBI" id="CHEBI:18420"/>
    </cofactor>
    <text evidence="9">Binds 1 Mg(2+) ion per subunit.</text>
</comment>
<comment type="catalytic activity">
    <reaction evidence="6 9 10">
        <text>4-methyl-5-(2-phosphooxyethyl)-thiazole + 4-amino-2-methyl-5-(diphosphooxymethyl)pyrimidine + H(+) = thiamine phosphate + diphosphate</text>
        <dbReference type="Rhea" id="RHEA:22328"/>
        <dbReference type="ChEBI" id="CHEBI:15378"/>
        <dbReference type="ChEBI" id="CHEBI:33019"/>
        <dbReference type="ChEBI" id="CHEBI:37575"/>
        <dbReference type="ChEBI" id="CHEBI:57841"/>
        <dbReference type="ChEBI" id="CHEBI:58296"/>
        <dbReference type="EC" id="2.5.1.3"/>
    </reaction>
</comment>
<comment type="function">
    <text evidence="9">Condenses 4-methyl-5-(beta-hydroxyethyl)thiazole monophosphate (THZ-P) and 2-methyl-4-amino-5-hydroxymethyl pyrimidine pyrophosphate (HMP-PP) to form thiamine monophosphate (TMP).</text>
</comment>
<evidence type="ECO:0000256" key="9">
    <source>
        <dbReference type="HAMAP-Rule" id="MF_00097"/>
    </source>
</evidence>
<feature type="binding site" evidence="9">
    <location>
        <position position="159"/>
    </location>
    <ligand>
        <name>2-[(2R,5Z)-2-carboxy-4-methylthiazol-5(2H)-ylidene]ethyl phosphate</name>
        <dbReference type="ChEBI" id="CHEBI:62899"/>
    </ligand>
</feature>
<dbReference type="Proteomes" id="UP000092687">
    <property type="component" value="Chromosome"/>
</dbReference>
<feature type="binding site" evidence="9">
    <location>
        <position position="130"/>
    </location>
    <ligand>
        <name>4-amino-2-methyl-5-(diphosphooxymethyl)pyrimidine</name>
        <dbReference type="ChEBI" id="CHEBI:57841"/>
    </ligand>
</feature>
<feature type="binding site" evidence="9">
    <location>
        <begin position="27"/>
        <end position="31"/>
    </location>
    <ligand>
        <name>4-amino-2-methyl-5-(diphosphooxymethyl)pyrimidine</name>
        <dbReference type="ChEBI" id="CHEBI:57841"/>
    </ligand>
</feature>
<dbReference type="SUPFAM" id="SSF51391">
    <property type="entry name" value="Thiamin phosphate synthase"/>
    <property type="match status" value="1"/>
</dbReference>
<dbReference type="GO" id="GO:0009228">
    <property type="term" value="P:thiamine biosynthetic process"/>
    <property type="evidence" value="ECO:0007669"/>
    <property type="project" value="UniProtKB-KW"/>
</dbReference>
<comment type="catalytic activity">
    <reaction evidence="7 9 10">
        <text>2-(2-carboxy-4-methylthiazol-5-yl)ethyl phosphate + 4-amino-2-methyl-5-(diphosphooxymethyl)pyrimidine + 2 H(+) = thiamine phosphate + CO2 + diphosphate</text>
        <dbReference type="Rhea" id="RHEA:47848"/>
        <dbReference type="ChEBI" id="CHEBI:15378"/>
        <dbReference type="ChEBI" id="CHEBI:16526"/>
        <dbReference type="ChEBI" id="CHEBI:33019"/>
        <dbReference type="ChEBI" id="CHEBI:37575"/>
        <dbReference type="ChEBI" id="CHEBI:57841"/>
        <dbReference type="ChEBI" id="CHEBI:62890"/>
        <dbReference type="EC" id="2.5.1.3"/>
    </reaction>
</comment>
<dbReference type="OrthoDB" id="9812206at2"/>
<dbReference type="InterPro" id="IPR034291">
    <property type="entry name" value="TMP_synthase"/>
</dbReference>
<feature type="binding site" evidence="9">
    <location>
        <begin position="179"/>
        <end position="180"/>
    </location>
    <ligand>
        <name>2-[(2R,5Z)-2-carboxy-4-methylthiazol-5(2H)-ylidene]ethyl phosphate</name>
        <dbReference type="ChEBI" id="CHEBI:62899"/>
    </ligand>
</feature>
<dbReference type="UniPathway" id="UPA00060">
    <property type="reaction ID" value="UER00141"/>
</dbReference>
<evidence type="ECO:0000256" key="3">
    <source>
        <dbReference type="ARBA" id="ARBA00022723"/>
    </source>
</evidence>
<dbReference type="KEGG" id="phc:BBI08_10915"/>
<feature type="binding site" evidence="9">
    <location>
        <position position="101"/>
    </location>
    <ligand>
        <name>4-amino-2-methyl-5-(diphosphooxymethyl)pyrimidine</name>
        <dbReference type="ChEBI" id="CHEBI:57841"/>
    </ligand>
</feature>
<dbReference type="GO" id="GO:0004789">
    <property type="term" value="F:thiamine-phosphate diphosphorylase activity"/>
    <property type="evidence" value="ECO:0007669"/>
    <property type="project" value="UniProtKB-UniRule"/>
</dbReference>
<comment type="similarity">
    <text evidence="9 10">Belongs to the thiamine-phosphate synthase family.</text>
</comment>
<dbReference type="EMBL" id="CP016537">
    <property type="protein sequence ID" value="ANU15518.1"/>
    <property type="molecule type" value="Genomic_DNA"/>
</dbReference>
<dbReference type="PANTHER" id="PTHR20857:SF15">
    <property type="entry name" value="THIAMINE-PHOSPHATE SYNTHASE"/>
    <property type="match status" value="1"/>
</dbReference>
<gene>
    <name evidence="9" type="primary">thiE</name>
    <name evidence="13" type="ORF">BBI08_10915</name>
</gene>
<feature type="binding site" evidence="9">
    <location>
        <begin position="127"/>
        <end position="129"/>
    </location>
    <ligand>
        <name>2-[(2R,5Z)-2-carboxy-4-methylthiazol-5(2H)-ylidene]ethyl phosphate</name>
        <dbReference type="ChEBI" id="CHEBI:62899"/>
    </ligand>
</feature>
<dbReference type="PANTHER" id="PTHR20857">
    <property type="entry name" value="THIAMINE-PHOSPHATE PYROPHOSPHORYLASE"/>
    <property type="match status" value="1"/>
</dbReference>
<evidence type="ECO:0000256" key="5">
    <source>
        <dbReference type="ARBA" id="ARBA00022977"/>
    </source>
</evidence>
<keyword evidence="5 9" id="KW-0784">Thiamine biosynthesis</keyword>
<dbReference type="GO" id="GO:0009229">
    <property type="term" value="P:thiamine diphosphate biosynthetic process"/>
    <property type="evidence" value="ECO:0007669"/>
    <property type="project" value="UniProtKB-UniRule"/>
</dbReference>
<proteinExistence type="inferred from homology"/>
<dbReference type="Gene3D" id="3.20.20.70">
    <property type="entry name" value="Aldolase class I"/>
    <property type="match status" value="1"/>
</dbReference>
<evidence type="ECO:0000313" key="13">
    <source>
        <dbReference type="EMBL" id="ANU15518.1"/>
    </source>
</evidence>
<keyword evidence="2 9" id="KW-0808">Transferase</keyword>
<dbReference type="HAMAP" id="MF_00097">
    <property type="entry name" value="TMP_synthase"/>
    <property type="match status" value="1"/>
</dbReference>
<keyword evidence="3 9" id="KW-0479">Metal-binding</keyword>
<dbReference type="GO" id="GO:0000287">
    <property type="term" value="F:magnesium ion binding"/>
    <property type="evidence" value="ECO:0007669"/>
    <property type="project" value="UniProtKB-UniRule"/>
</dbReference>
<evidence type="ECO:0000256" key="8">
    <source>
        <dbReference type="ARBA" id="ARBA00047883"/>
    </source>
</evidence>
<feature type="domain" description="Thiamine phosphate synthase/TenI" evidence="12">
    <location>
        <begin position="6"/>
        <end position="182"/>
    </location>
</feature>
<dbReference type="EC" id="2.5.1.3" evidence="9"/>
<dbReference type="InterPro" id="IPR022998">
    <property type="entry name" value="ThiamineP_synth_TenI"/>
</dbReference>
<dbReference type="InterPro" id="IPR013785">
    <property type="entry name" value="Aldolase_TIM"/>
</dbReference>
<dbReference type="GO" id="GO:0005737">
    <property type="term" value="C:cytoplasm"/>
    <property type="evidence" value="ECO:0007669"/>
    <property type="project" value="TreeGrafter"/>
</dbReference>
<dbReference type="AlphaFoldDB" id="A0A1C7DW47"/>
<feature type="binding site" evidence="9">
    <location>
        <position position="63"/>
    </location>
    <ligand>
        <name>Mg(2+)</name>
        <dbReference type="ChEBI" id="CHEBI:18420"/>
    </ligand>
</feature>
<evidence type="ECO:0000256" key="6">
    <source>
        <dbReference type="ARBA" id="ARBA00047334"/>
    </source>
</evidence>
<evidence type="ECO:0000256" key="4">
    <source>
        <dbReference type="ARBA" id="ARBA00022842"/>
    </source>
</evidence>
<dbReference type="RefSeq" id="WP_051041699.1">
    <property type="nucleotide sequence ID" value="NZ_CP016537.2"/>
</dbReference>
<dbReference type="InterPro" id="IPR036206">
    <property type="entry name" value="ThiamineP_synth_sf"/>
</dbReference>
<dbReference type="FunFam" id="3.20.20.70:FF:000096">
    <property type="entry name" value="Thiamine-phosphate synthase"/>
    <property type="match status" value="1"/>
</dbReference>
<evidence type="ECO:0000259" key="12">
    <source>
        <dbReference type="Pfam" id="PF02581"/>
    </source>
</evidence>
<dbReference type="STRING" id="1215089.BBI08_10915"/>
<evidence type="ECO:0000256" key="1">
    <source>
        <dbReference type="ARBA" id="ARBA00005165"/>
    </source>
</evidence>
<evidence type="ECO:0000313" key="14">
    <source>
        <dbReference type="Proteomes" id="UP000092687"/>
    </source>
</evidence>
<reference evidence="13" key="1">
    <citation type="submission" date="2016-10" db="EMBL/GenBank/DDBJ databases">
        <authorList>
            <person name="de Groot N.N."/>
        </authorList>
    </citation>
    <scope>NUCLEOTIDE SEQUENCE</scope>
    <source>
        <strain evidence="13">DSM 24743</strain>
    </source>
</reference>
<accession>A0A1C7DW47</accession>
<organism evidence="13 14">
    <name type="scientific">Planococcus halocryophilus</name>
    <dbReference type="NCBI Taxonomy" id="1215089"/>
    <lineage>
        <taxon>Bacteria</taxon>
        <taxon>Bacillati</taxon>
        <taxon>Bacillota</taxon>
        <taxon>Bacilli</taxon>
        <taxon>Bacillales</taxon>
        <taxon>Caryophanaceae</taxon>
        <taxon>Planococcus</taxon>
    </lineage>
</organism>
<evidence type="ECO:0000256" key="7">
    <source>
        <dbReference type="ARBA" id="ARBA00047851"/>
    </source>
</evidence>
<evidence type="ECO:0000256" key="10">
    <source>
        <dbReference type="RuleBase" id="RU003826"/>
    </source>
</evidence>
<comment type="pathway">
    <text evidence="1 9 11">Cofactor biosynthesis; thiamine diphosphate biosynthesis; thiamine phosphate from 4-amino-2-methyl-5-diphosphomethylpyrimidine and 4-methyl-5-(2-phosphoethyl)-thiazole: step 1/1.</text>
</comment>
<name>A0A1C7DW47_9BACL</name>
<keyword evidence="4 9" id="KW-0460">Magnesium</keyword>